<proteinExistence type="inferred from homology"/>
<evidence type="ECO:0000256" key="6">
    <source>
        <dbReference type="ARBA" id="ARBA00023157"/>
    </source>
</evidence>
<feature type="binding site" evidence="9">
    <location>
        <position position="208"/>
    </location>
    <ligand>
        <name>NAD(+)</name>
        <dbReference type="ChEBI" id="CHEBI:57540"/>
    </ligand>
</feature>
<feature type="domain" description="Pyridine nucleotide-disulphide oxidoreductase dimerisation" evidence="12">
    <location>
        <begin position="350"/>
        <end position="457"/>
    </location>
</feature>
<dbReference type="InterPro" id="IPR016156">
    <property type="entry name" value="FAD/NAD-linked_Rdtase_dimer_sf"/>
</dbReference>
<gene>
    <name evidence="14" type="primary">DLD/lpd/pdhD</name>
    <name evidence="14" type="ORF">MAMC_01625</name>
</gene>
<dbReference type="InterPro" id="IPR023753">
    <property type="entry name" value="FAD/NAD-binding_dom"/>
</dbReference>
<evidence type="ECO:0000256" key="10">
    <source>
        <dbReference type="PIRSR" id="PIRSR000350-4"/>
    </source>
</evidence>
<dbReference type="EC" id="1.8.1.4" evidence="14"/>
<comment type="cofactor">
    <cofactor evidence="9">
        <name>FAD</name>
        <dbReference type="ChEBI" id="CHEBI:57692"/>
    </cofactor>
    <text evidence="9">Binds 1 FAD per subunit.</text>
</comment>
<reference evidence="14" key="1">
    <citation type="submission" date="2019-09" db="EMBL/GenBank/DDBJ databases">
        <authorList>
            <person name="Cremers G."/>
        </authorList>
    </citation>
    <scope>NUCLEOTIDE SEQUENCE [LARGE SCALE GENOMIC DNA]</scope>
    <source>
        <strain evidence="14">3B</strain>
    </source>
</reference>
<keyword evidence="9" id="KW-0547">Nucleotide-binding</keyword>
<keyword evidence="5 9" id="KW-0520">NAD</keyword>
<dbReference type="PROSITE" id="PS00076">
    <property type="entry name" value="PYRIDINE_REDOX_1"/>
    <property type="match status" value="1"/>
</dbReference>
<evidence type="ECO:0000256" key="8">
    <source>
        <dbReference type="PIRSR" id="PIRSR000350-2"/>
    </source>
</evidence>
<dbReference type="FunFam" id="3.30.390.30:FF:000001">
    <property type="entry name" value="Dihydrolipoyl dehydrogenase"/>
    <property type="match status" value="1"/>
</dbReference>
<comment type="similarity">
    <text evidence="1 11">Belongs to the class-I pyridine nucleotide-disulfide oxidoreductase family.</text>
</comment>
<dbReference type="Gene3D" id="3.30.390.30">
    <property type="match status" value="1"/>
</dbReference>
<evidence type="ECO:0000256" key="1">
    <source>
        <dbReference type="ARBA" id="ARBA00007532"/>
    </source>
</evidence>
<dbReference type="Gene3D" id="3.50.50.60">
    <property type="entry name" value="FAD/NAD(P)-binding domain"/>
    <property type="match status" value="2"/>
</dbReference>
<comment type="caution">
    <text evidence="14">The sequence shown here is derived from an EMBL/GenBank/DDBJ whole genome shotgun (WGS) entry which is preliminary data.</text>
</comment>
<dbReference type="PRINTS" id="PR00411">
    <property type="entry name" value="PNDRDTASEI"/>
</dbReference>
<dbReference type="PANTHER" id="PTHR22912">
    <property type="entry name" value="DISULFIDE OXIDOREDUCTASE"/>
    <property type="match status" value="1"/>
</dbReference>
<dbReference type="PANTHER" id="PTHR22912:SF151">
    <property type="entry name" value="DIHYDROLIPOYL DEHYDROGENASE, MITOCHONDRIAL"/>
    <property type="match status" value="1"/>
</dbReference>
<feature type="binding site" evidence="9">
    <location>
        <position position="313"/>
    </location>
    <ligand>
        <name>FAD</name>
        <dbReference type="ChEBI" id="CHEBI:57692"/>
    </ligand>
</feature>
<accession>A0A5E6MN58</accession>
<dbReference type="Pfam" id="PF02852">
    <property type="entry name" value="Pyr_redox_dim"/>
    <property type="match status" value="1"/>
</dbReference>
<evidence type="ECO:0000313" key="15">
    <source>
        <dbReference type="Proteomes" id="UP000381693"/>
    </source>
</evidence>
<dbReference type="RefSeq" id="WP_142525596.1">
    <property type="nucleotide sequence ID" value="NZ_CABFUZ020000166.1"/>
</dbReference>
<feature type="binding site" evidence="9">
    <location>
        <position position="54"/>
    </location>
    <ligand>
        <name>FAD</name>
        <dbReference type="ChEBI" id="CHEBI:57692"/>
    </ligand>
</feature>
<dbReference type="PIRSF" id="PIRSF000350">
    <property type="entry name" value="Mercury_reductase_MerA"/>
    <property type="match status" value="1"/>
</dbReference>
<feature type="active site" description="Proton acceptor" evidence="8">
    <location>
        <position position="447"/>
    </location>
</feature>
<protein>
    <submittedName>
        <fullName evidence="14">Dihydrolipoamide dehydrogenase</fullName>
        <ecNumber evidence="14">1.8.1.4</ecNumber>
    </submittedName>
</protein>
<dbReference type="OrthoDB" id="178496at2"/>
<dbReference type="Pfam" id="PF07992">
    <property type="entry name" value="Pyr_redox_2"/>
    <property type="match status" value="1"/>
</dbReference>
<dbReference type="NCBIfam" id="NF004943">
    <property type="entry name" value="PRK06292.2-1"/>
    <property type="match status" value="1"/>
</dbReference>
<dbReference type="SUPFAM" id="SSF51905">
    <property type="entry name" value="FAD/NAD(P)-binding domain"/>
    <property type="match status" value="1"/>
</dbReference>
<evidence type="ECO:0000256" key="3">
    <source>
        <dbReference type="ARBA" id="ARBA00022827"/>
    </source>
</evidence>
<evidence type="ECO:0000256" key="2">
    <source>
        <dbReference type="ARBA" id="ARBA00022630"/>
    </source>
</evidence>
<evidence type="ECO:0000313" key="14">
    <source>
        <dbReference type="EMBL" id="VVM07463.1"/>
    </source>
</evidence>
<dbReference type="InterPro" id="IPR001100">
    <property type="entry name" value="Pyr_nuc-diS_OxRdtase"/>
</dbReference>
<dbReference type="GO" id="GO:0050660">
    <property type="term" value="F:flavin adenine dinucleotide binding"/>
    <property type="evidence" value="ECO:0007669"/>
    <property type="project" value="TreeGrafter"/>
</dbReference>
<feature type="domain" description="FAD/NAD(P)-binding" evidence="13">
    <location>
        <begin position="8"/>
        <end position="327"/>
    </location>
</feature>
<keyword evidence="2 11" id="KW-0285">Flavoprotein</keyword>
<evidence type="ECO:0000256" key="7">
    <source>
        <dbReference type="ARBA" id="ARBA00023284"/>
    </source>
</evidence>
<dbReference type="InterPro" id="IPR036188">
    <property type="entry name" value="FAD/NAD-bd_sf"/>
</dbReference>
<evidence type="ECO:0000256" key="9">
    <source>
        <dbReference type="PIRSR" id="PIRSR000350-3"/>
    </source>
</evidence>
<dbReference type="PRINTS" id="PR00368">
    <property type="entry name" value="FADPNR"/>
</dbReference>
<dbReference type="GO" id="GO:0004148">
    <property type="term" value="F:dihydrolipoyl dehydrogenase (NADH) activity"/>
    <property type="evidence" value="ECO:0007669"/>
    <property type="project" value="UniProtKB-EC"/>
</dbReference>
<evidence type="ECO:0000256" key="5">
    <source>
        <dbReference type="ARBA" id="ARBA00023027"/>
    </source>
</evidence>
<feature type="binding site" evidence="9">
    <location>
        <begin position="185"/>
        <end position="192"/>
    </location>
    <ligand>
        <name>NAD(+)</name>
        <dbReference type="ChEBI" id="CHEBI:57540"/>
    </ligand>
</feature>
<keyword evidence="6" id="KW-1015">Disulfide bond</keyword>
<sequence length="463" mass="49903">MATESNIDVMILGAGGGGYPAAFRLARAGCSVAMADPIGNLGGDCLAEGCVPSKTVREAGVTRSWWPDKYPLFGFRGSKPEADWRAVLAHKDRVQERRYELHRAQIAASTVRFHQGVGRIVDDHTVDVTTARGELLRYHAKQILVATGSQPHLLSIPGAELAVTSHHFFRLGADLPFPRRLVAIGGGYIGLETASMLQNLGAEATVLEATGEILPGVDPALARFLHQSLSHRIRLVVHAAVSAIERAPDGELLVHYESGGERKTIAADCVLMATGRKPVFPEGLEGLGLLDGGRIAVDDRLRTKLSHIYAPGDVNGRSMLFHSAVYQSLVAAEDILSGGRGEKTMDFQSVPFTVFTEPEVAWVGRSEAEAAQEGLEAVASTYDYRVDTRAEIFEESGFLKLVFERRTRRLIGAQIAGIDAAQLIAPLALAVRSGTTVDTLRFMAFPHPMISEGINHAARDASL</sequence>
<feature type="binding site" evidence="9">
    <location>
        <begin position="147"/>
        <end position="149"/>
    </location>
    <ligand>
        <name>FAD</name>
        <dbReference type="ChEBI" id="CHEBI:57692"/>
    </ligand>
</feature>
<keyword evidence="4 11" id="KW-0560">Oxidoreductase</keyword>
<keyword evidence="7 11" id="KW-0676">Redox-active center</keyword>
<evidence type="ECO:0000256" key="4">
    <source>
        <dbReference type="ARBA" id="ARBA00023002"/>
    </source>
</evidence>
<evidence type="ECO:0000256" key="11">
    <source>
        <dbReference type="RuleBase" id="RU003691"/>
    </source>
</evidence>
<dbReference type="SUPFAM" id="SSF55424">
    <property type="entry name" value="FAD/NAD-linked reductases, dimerisation (C-terminal) domain"/>
    <property type="match status" value="1"/>
</dbReference>
<feature type="binding site" evidence="9">
    <location>
        <position position="275"/>
    </location>
    <ligand>
        <name>NAD(+)</name>
        <dbReference type="ChEBI" id="CHEBI:57540"/>
    </ligand>
</feature>
<dbReference type="InterPro" id="IPR012999">
    <property type="entry name" value="Pyr_OxRdtase_I_AS"/>
</dbReference>
<feature type="binding site" evidence="9">
    <location>
        <position position="118"/>
    </location>
    <ligand>
        <name>FAD</name>
        <dbReference type="ChEBI" id="CHEBI:57692"/>
    </ligand>
</feature>
<dbReference type="AlphaFoldDB" id="A0A5E6MN58"/>
<dbReference type="InterPro" id="IPR050151">
    <property type="entry name" value="Class-I_Pyr_Nuc-Dis_Oxidored"/>
</dbReference>
<name>A0A5E6MN58_9BACT</name>
<organism evidence="14 15">
    <name type="scientific">Methylacidimicrobium cyclopophantes</name>
    <dbReference type="NCBI Taxonomy" id="1041766"/>
    <lineage>
        <taxon>Bacteria</taxon>
        <taxon>Pseudomonadati</taxon>
        <taxon>Verrucomicrobiota</taxon>
        <taxon>Methylacidimicrobium</taxon>
    </lineage>
</organism>
<dbReference type="Proteomes" id="UP000381693">
    <property type="component" value="Unassembled WGS sequence"/>
</dbReference>
<evidence type="ECO:0000259" key="12">
    <source>
        <dbReference type="Pfam" id="PF02852"/>
    </source>
</evidence>
<dbReference type="InterPro" id="IPR004099">
    <property type="entry name" value="Pyr_nucl-diS_OxRdtase_dimer"/>
</dbReference>
<keyword evidence="15" id="KW-1185">Reference proteome</keyword>
<dbReference type="EMBL" id="CABFUZ020000166">
    <property type="protein sequence ID" value="VVM07463.1"/>
    <property type="molecule type" value="Genomic_DNA"/>
</dbReference>
<evidence type="ECO:0000259" key="13">
    <source>
        <dbReference type="Pfam" id="PF07992"/>
    </source>
</evidence>
<feature type="disulfide bond" description="Redox-active" evidence="10">
    <location>
        <begin position="45"/>
        <end position="50"/>
    </location>
</feature>
<feature type="binding site" evidence="9">
    <location>
        <begin position="319"/>
        <end position="322"/>
    </location>
    <ligand>
        <name>FAD</name>
        <dbReference type="ChEBI" id="CHEBI:57692"/>
    </ligand>
</feature>
<keyword evidence="3 9" id="KW-0274">FAD</keyword>
<dbReference type="GO" id="GO:0006103">
    <property type="term" value="P:2-oxoglutarate metabolic process"/>
    <property type="evidence" value="ECO:0007669"/>
    <property type="project" value="TreeGrafter"/>
</dbReference>